<dbReference type="EMBL" id="JAGKSQ010000013">
    <property type="protein sequence ID" value="MBP3953374.1"/>
    <property type="molecule type" value="Genomic_DNA"/>
</dbReference>
<evidence type="ECO:0000313" key="1">
    <source>
        <dbReference type="EMBL" id="MBP3953374.1"/>
    </source>
</evidence>
<proteinExistence type="predicted"/>
<organism evidence="1 2">
    <name type="scientific">Halalkalibacter suaedae</name>
    <dbReference type="NCBI Taxonomy" id="2822140"/>
    <lineage>
        <taxon>Bacteria</taxon>
        <taxon>Bacillati</taxon>
        <taxon>Bacillota</taxon>
        <taxon>Bacilli</taxon>
        <taxon>Bacillales</taxon>
        <taxon>Bacillaceae</taxon>
        <taxon>Halalkalibacter</taxon>
    </lineage>
</organism>
<dbReference type="Proteomes" id="UP000678228">
    <property type="component" value="Unassembled WGS sequence"/>
</dbReference>
<comment type="caution">
    <text evidence="1">The sequence shown here is derived from an EMBL/GenBank/DDBJ whole genome shotgun (WGS) entry which is preliminary data.</text>
</comment>
<gene>
    <name evidence="1" type="ORF">J7W16_19910</name>
</gene>
<reference evidence="1" key="1">
    <citation type="submission" date="2021-03" db="EMBL/GenBank/DDBJ databases">
        <title>Bacillus suaedae sp. nov., isolated from Suaeda aralocaspica.</title>
        <authorList>
            <person name="Lei R.F.R."/>
        </authorList>
    </citation>
    <scope>NUCLEOTIDE SEQUENCE</scope>
    <source>
        <strain evidence="1">YZJH907-2</strain>
    </source>
</reference>
<dbReference type="InterPro" id="IPR040983">
    <property type="entry name" value="Bact_RF_family5"/>
</dbReference>
<dbReference type="Pfam" id="PF18846">
    <property type="entry name" value="baeRF_family5"/>
    <property type="match status" value="1"/>
</dbReference>
<keyword evidence="2" id="KW-1185">Reference proteome</keyword>
<accession>A0A940WV74</accession>
<dbReference type="AlphaFoldDB" id="A0A940WV74"/>
<protein>
    <submittedName>
        <fullName evidence="1">Uncharacterized protein</fullName>
    </submittedName>
</protein>
<sequence length="261" mass="30535">MIFDKDLRRLKDQSSKDGYLTIYLSTDQTSNDQQKGEWKIRLKNGLKKLEEYNKSIGEKDLAVFNKMQNKAIKEIHKLQTELPKGIIFIVAANGKFLLKKLQIPVNNEFYWEKEPILTQLEKIRADYPLEGILFIQKEGVFAIETSIGEVKHEMVYELDIENDDWRKQEGVAATERIASGTNHRDKYEHRFEANQHRWFKSLANTLQKEARSKGWNTIYLLGEEELTSAFEDYLQFSSIKKMNKNYKKFSSKEIVGQVLAS</sequence>
<name>A0A940WV74_9BACI</name>
<evidence type="ECO:0000313" key="2">
    <source>
        <dbReference type="Proteomes" id="UP000678228"/>
    </source>
</evidence>